<protein>
    <recommendedName>
        <fullName evidence="7">EamA domain-containing protein</fullName>
    </recommendedName>
</protein>
<feature type="transmembrane region" description="Helical" evidence="6">
    <location>
        <begin position="270"/>
        <end position="287"/>
    </location>
</feature>
<evidence type="ECO:0000256" key="4">
    <source>
        <dbReference type="ARBA" id="ARBA00022989"/>
    </source>
</evidence>
<keyword evidence="3 6" id="KW-0812">Transmembrane</keyword>
<feature type="transmembrane region" description="Helical" evidence="6">
    <location>
        <begin position="214"/>
        <end position="237"/>
    </location>
</feature>
<dbReference type="GO" id="GO:0016020">
    <property type="term" value="C:membrane"/>
    <property type="evidence" value="ECO:0007669"/>
    <property type="project" value="UniProtKB-SubCell"/>
</dbReference>
<evidence type="ECO:0000256" key="5">
    <source>
        <dbReference type="ARBA" id="ARBA00023136"/>
    </source>
</evidence>
<feature type="transmembrane region" description="Helical" evidence="6">
    <location>
        <begin position="65"/>
        <end position="83"/>
    </location>
</feature>
<evidence type="ECO:0000313" key="9">
    <source>
        <dbReference type="Proteomes" id="UP000243739"/>
    </source>
</evidence>
<dbReference type="InterPro" id="IPR000620">
    <property type="entry name" value="EamA_dom"/>
</dbReference>
<dbReference type="Pfam" id="PF00892">
    <property type="entry name" value="EamA"/>
    <property type="match status" value="2"/>
</dbReference>
<keyword evidence="4 6" id="KW-1133">Transmembrane helix</keyword>
<evidence type="ECO:0000259" key="7">
    <source>
        <dbReference type="Pfam" id="PF00892"/>
    </source>
</evidence>
<comment type="subcellular location">
    <subcellularLocation>
        <location evidence="1">Endomembrane system</location>
        <topology evidence="1">Multi-pass membrane protein</topology>
    </subcellularLocation>
</comment>
<evidence type="ECO:0000313" key="8">
    <source>
        <dbReference type="EMBL" id="OEF99700.1"/>
    </source>
</evidence>
<name>A0A1D2YVF3_9BACI</name>
<keyword evidence="9" id="KW-1185">Reference proteome</keyword>
<dbReference type="AlphaFoldDB" id="A0A1D2YVF3"/>
<evidence type="ECO:0000256" key="1">
    <source>
        <dbReference type="ARBA" id="ARBA00004127"/>
    </source>
</evidence>
<evidence type="ECO:0000256" key="6">
    <source>
        <dbReference type="SAM" id="Phobius"/>
    </source>
</evidence>
<evidence type="ECO:0000256" key="2">
    <source>
        <dbReference type="ARBA" id="ARBA00007362"/>
    </source>
</evidence>
<dbReference type="OrthoDB" id="67135at2"/>
<dbReference type="InterPro" id="IPR050638">
    <property type="entry name" value="AA-Vitamin_Transporters"/>
</dbReference>
<feature type="domain" description="EamA" evidence="7">
    <location>
        <begin position="151"/>
        <end position="285"/>
    </location>
</feature>
<comment type="similarity">
    <text evidence="2">Belongs to the EamA transporter family.</text>
</comment>
<accession>A0A1D2YVF3</accession>
<dbReference type="InterPro" id="IPR037185">
    <property type="entry name" value="EmrE-like"/>
</dbReference>
<dbReference type="SUPFAM" id="SSF103481">
    <property type="entry name" value="Multidrug resistance efflux transporter EmrE"/>
    <property type="match status" value="2"/>
</dbReference>
<feature type="domain" description="EamA" evidence="7">
    <location>
        <begin position="6"/>
        <end position="137"/>
    </location>
</feature>
<evidence type="ECO:0000256" key="3">
    <source>
        <dbReference type="ARBA" id="ARBA00022692"/>
    </source>
</evidence>
<dbReference type="PANTHER" id="PTHR32322">
    <property type="entry name" value="INNER MEMBRANE TRANSPORTER"/>
    <property type="match status" value="1"/>
</dbReference>
<sequence>MTSLLYLGLLILSLIWGASFFFIKVLLSFYNPLAIVFFRSLFGIVIILSIMLFTHKPLLPPRKVWKVLILIGVINSVIPWSLIGYSEKEISSSLASILNATTPIWTFIIGVLLFSSKVSKIQIIGVITGFLGIFILLDIDLSQLAISNFYGFMGMILAAIFYGFSSQISRKYFKEISTFQISLYTLLTSALFSGIIIIFTDSFHWTILLTEPKVLLSFLGLGSLGTGLALIIYYYLIQNGGAEFASLVTYLVPVTALFWGALLLNEEIKPSMLIGLLLILIGVYISGKNKTKEPKKLMKSNFTTTD</sequence>
<dbReference type="EMBL" id="MIJF01000015">
    <property type="protein sequence ID" value="OEF99700.1"/>
    <property type="molecule type" value="Genomic_DNA"/>
</dbReference>
<feature type="transmembrane region" description="Helical" evidence="6">
    <location>
        <begin position="33"/>
        <end position="53"/>
    </location>
</feature>
<feature type="transmembrane region" description="Helical" evidence="6">
    <location>
        <begin position="145"/>
        <end position="164"/>
    </location>
</feature>
<organism evidence="8 9">
    <name type="scientific">Vulcanibacillus modesticaldus</name>
    <dbReference type="NCBI Taxonomy" id="337097"/>
    <lineage>
        <taxon>Bacteria</taxon>
        <taxon>Bacillati</taxon>
        <taxon>Bacillota</taxon>
        <taxon>Bacilli</taxon>
        <taxon>Bacillales</taxon>
        <taxon>Bacillaceae</taxon>
        <taxon>Vulcanibacillus</taxon>
    </lineage>
</organism>
<gene>
    <name evidence="8" type="ORF">BHF71_07680</name>
</gene>
<comment type="caution">
    <text evidence="8">The sequence shown here is derived from an EMBL/GenBank/DDBJ whole genome shotgun (WGS) entry which is preliminary data.</text>
</comment>
<feature type="transmembrane region" description="Helical" evidence="6">
    <location>
        <begin position="244"/>
        <end position="264"/>
    </location>
</feature>
<feature type="transmembrane region" description="Helical" evidence="6">
    <location>
        <begin position="95"/>
        <end position="114"/>
    </location>
</feature>
<dbReference type="Proteomes" id="UP000243739">
    <property type="component" value="Unassembled WGS sequence"/>
</dbReference>
<dbReference type="RefSeq" id="WP_069656421.1">
    <property type="nucleotide sequence ID" value="NZ_MIJF01000015.1"/>
</dbReference>
<feature type="transmembrane region" description="Helical" evidence="6">
    <location>
        <begin position="176"/>
        <end position="199"/>
    </location>
</feature>
<reference evidence="8 9" key="1">
    <citation type="submission" date="2016-09" db="EMBL/GenBank/DDBJ databases">
        <title>Draft genome sequence for the type strain of Vulcanibacillus modesticaldus BR, a strictly anaerobic, moderately thermophilic, and nitrate-reducing bacterium from deep sea-hydrothermal vents of the Mid-Atlantic Ridge.</title>
        <authorList>
            <person name="Abin C.A."/>
            <person name="Hollibaugh J.T."/>
        </authorList>
    </citation>
    <scope>NUCLEOTIDE SEQUENCE [LARGE SCALE GENOMIC DNA]</scope>
    <source>
        <strain evidence="8 9">BR</strain>
    </source>
</reference>
<proteinExistence type="inferred from homology"/>
<keyword evidence="5 6" id="KW-0472">Membrane</keyword>
<feature type="transmembrane region" description="Helical" evidence="6">
    <location>
        <begin position="121"/>
        <end position="139"/>
    </location>
</feature>
<dbReference type="PANTHER" id="PTHR32322:SF2">
    <property type="entry name" value="EAMA DOMAIN-CONTAINING PROTEIN"/>
    <property type="match status" value="1"/>
</dbReference>